<comment type="caution">
    <text evidence="2">The sequence shown here is derived from an EMBL/GenBank/DDBJ whole genome shotgun (WGS) entry which is preliminary data.</text>
</comment>
<dbReference type="EMBL" id="PHNJ01000005">
    <property type="protein sequence ID" value="TYL38551.1"/>
    <property type="molecule type" value="Genomic_DNA"/>
</dbReference>
<evidence type="ECO:0000313" key="2">
    <source>
        <dbReference type="EMBL" id="TYL38551.1"/>
    </source>
</evidence>
<accession>A0A8J8Q364</accession>
<dbReference type="AlphaFoldDB" id="A0A8J8Q364"/>
<sequence>MKRIALLVAALVITAPLVGVGTAVASEDVTLAVTVTDDDENAVGGAQVTVSWDDGERTDETRSNGQVLIDVPSGADVAVDVEHDDLVQNNPKEVGTVSDHTTVSADLYPETDGEITVVENDTPIADATVTLTREDDTRTAATGTTDDDGVFTADAIEVGTYEIDVEKAGYYDESASVDLRSNDGTTVALESGTERVTVSVTDGYVEEPLQTDVTIRHDGERDATLSTNADGERSVPLEVNTAYTAVVEADEYDDASNEHEFTVGESATAVEYVVERAPALTLEASNERVLVGETVGVDVTDEYGDPVDDAELVLDGSTVATTDDDGSATVTIERHGELELTVQEGDVTDTVVVDGVDPDATDDSLTEEQSEVENETDTDDEDDSIPGFAAGTAGVALALALGTAIAHRR</sequence>
<reference evidence="2" key="1">
    <citation type="submission" date="2017-11" db="EMBL/GenBank/DDBJ databases">
        <authorList>
            <person name="Kajale S.C."/>
            <person name="Sharma A."/>
        </authorList>
    </citation>
    <scope>NUCLEOTIDE SEQUENCE</scope>
    <source>
        <strain evidence="2">LS1_42</strain>
    </source>
</reference>
<dbReference type="SUPFAM" id="SSF49478">
    <property type="entry name" value="Cna protein B-type domain"/>
    <property type="match status" value="1"/>
</dbReference>
<dbReference type="Pfam" id="PF13620">
    <property type="entry name" value="CarboxypepD_reg"/>
    <property type="match status" value="1"/>
</dbReference>
<feature type="region of interest" description="Disordered" evidence="1">
    <location>
        <begin position="356"/>
        <end position="386"/>
    </location>
</feature>
<dbReference type="RefSeq" id="WP_148858257.1">
    <property type="nucleotide sequence ID" value="NZ_PHNJ01000005.1"/>
</dbReference>
<dbReference type="OrthoDB" id="205784at2157"/>
<protein>
    <recommendedName>
        <fullName evidence="4">Carboxypeptidase regulatory-like domain-containing protein</fullName>
    </recommendedName>
</protein>
<dbReference type="Gene3D" id="2.60.40.1120">
    <property type="entry name" value="Carboxypeptidase-like, regulatory domain"/>
    <property type="match status" value="1"/>
</dbReference>
<gene>
    <name evidence="2" type="ORF">CV102_12180</name>
</gene>
<proteinExistence type="predicted"/>
<name>A0A8J8Q364_9EURY</name>
<organism evidence="2 3">
    <name type="scientific">Natronococcus pandeyae</name>
    <dbReference type="NCBI Taxonomy" id="2055836"/>
    <lineage>
        <taxon>Archaea</taxon>
        <taxon>Methanobacteriati</taxon>
        <taxon>Methanobacteriota</taxon>
        <taxon>Stenosarchaea group</taxon>
        <taxon>Halobacteria</taxon>
        <taxon>Halobacteriales</taxon>
        <taxon>Natrialbaceae</taxon>
        <taxon>Natronococcus</taxon>
    </lineage>
</organism>
<evidence type="ECO:0008006" key="4">
    <source>
        <dbReference type="Google" id="ProtNLM"/>
    </source>
</evidence>
<evidence type="ECO:0000313" key="3">
    <source>
        <dbReference type="Proteomes" id="UP000766904"/>
    </source>
</evidence>
<dbReference type="Proteomes" id="UP000766904">
    <property type="component" value="Unassembled WGS sequence"/>
</dbReference>
<feature type="compositionally biased region" description="Acidic residues" evidence="1">
    <location>
        <begin position="356"/>
        <end position="384"/>
    </location>
</feature>
<keyword evidence="3" id="KW-1185">Reference proteome</keyword>
<evidence type="ECO:0000256" key="1">
    <source>
        <dbReference type="SAM" id="MobiDB-lite"/>
    </source>
</evidence>